<dbReference type="AlphaFoldDB" id="A0A5S4ESJ9"/>
<evidence type="ECO:0000313" key="1">
    <source>
        <dbReference type="EMBL" id="TMQ78417.1"/>
    </source>
</evidence>
<dbReference type="EMBL" id="SWAD01000007">
    <property type="protein sequence ID" value="TMQ78417.1"/>
    <property type="molecule type" value="Genomic_DNA"/>
</dbReference>
<accession>A0A5S4ESJ9</accession>
<dbReference type="Proteomes" id="UP000306324">
    <property type="component" value="Unassembled WGS sequence"/>
</dbReference>
<keyword evidence="2" id="KW-1185">Reference proteome</keyword>
<gene>
    <name evidence="1" type="ORF">ACCUM_1645</name>
</gene>
<reference evidence="1 2" key="1">
    <citation type="submission" date="2019-04" db="EMBL/GenBank/DDBJ databases">
        <title>A novel phosphate-accumulating bacterium identified in bioreactor for phosphate removal from wastewater.</title>
        <authorList>
            <person name="Kotlyarov R.Y."/>
            <person name="Beletsky A.V."/>
            <person name="Kallistova A.Y."/>
            <person name="Dorofeev A.G."/>
            <person name="Nikolaev Y.Y."/>
            <person name="Pimenov N.V."/>
            <person name="Ravin N.V."/>
            <person name="Mardanov A.V."/>
        </authorList>
    </citation>
    <scope>NUCLEOTIDE SEQUENCE [LARGE SCALE GENOMIC DNA]</scope>
    <source>
        <strain evidence="1 2">Bin19</strain>
    </source>
</reference>
<name>A0A5S4ESJ9_9PROT</name>
<protein>
    <submittedName>
        <fullName evidence="1">Uncharacterized protein</fullName>
    </submittedName>
</protein>
<proteinExistence type="predicted"/>
<organism evidence="1 2">
    <name type="scientific">Candidatus Accumulibacter phosphatis</name>
    <dbReference type="NCBI Taxonomy" id="327160"/>
    <lineage>
        <taxon>Bacteria</taxon>
        <taxon>Pseudomonadati</taxon>
        <taxon>Pseudomonadota</taxon>
        <taxon>Betaproteobacteria</taxon>
        <taxon>Candidatus Accumulibacter</taxon>
    </lineage>
</organism>
<comment type="caution">
    <text evidence="1">The sequence shown here is derived from an EMBL/GenBank/DDBJ whole genome shotgun (WGS) entry which is preliminary data.</text>
</comment>
<sequence>MTSHYSTRDFFRQMPNPRLECCFSAGELLQEFDFAAIQETQSTSSSAGIC</sequence>
<evidence type="ECO:0000313" key="2">
    <source>
        <dbReference type="Proteomes" id="UP000306324"/>
    </source>
</evidence>